<dbReference type="InterPro" id="IPR046960">
    <property type="entry name" value="PPR_At4g14850-like_plant"/>
</dbReference>
<reference evidence="1" key="1">
    <citation type="submission" date="2023-05" db="EMBL/GenBank/DDBJ databases">
        <authorList>
            <person name="Huff M."/>
        </authorList>
    </citation>
    <scope>NUCLEOTIDE SEQUENCE</scope>
</reference>
<evidence type="ECO:0000313" key="2">
    <source>
        <dbReference type="Proteomes" id="UP000834106"/>
    </source>
</evidence>
<dbReference type="AlphaFoldDB" id="A0AAD1ZG60"/>
<dbReference type="PANTHER" id="PTHR47926:SF453">
    <property type="entry name" value="PENTATRICOPEPTIDE REPEAT (PPR) SUPERFAMILY PROTEIN"/>
    <property type="match status" value="1"/>
</dbReference>
<dbReference type="Proteomes" id="UP000834106">
    <property type="component" value="Chromosome 9"/>
</dbReference>
<accession>A0AAD1ZG60</accession>
<organism evidence="1 2">
    <name type="scientific">Fraxinus pennsylvanica</name>
    <dbReference type="NCBI Taxonomy" id="56036"/>
    <lineage>
        <taxon>Eukaryota</taxon>
        <taxon>Viridiplantae</taxon>
        <taxon>Streptophyta</taxon>
        <taxon>Embryophyta</taxon>
        <taxon>Tracheophyta</taxon>
        <taxon>Spermatophyta</taxon>
        <taxon>Magnoliopsida</taxon>
        <taxon>eudicotyledons</taxon>
        <taxon>Gunneridae</taxon>
        <taxon>Pentapetalae</taxon>
        <taxon>asterids</taxon>
        <taxon>lamiids</taxon>
        <taxon>Lamiales</taxon>
        <taxon>Oleaceae</taxon>
        <taxon>Oleeae</taxon>
        <taxon>Fraxinus</taxon>
    </lineage>
</organism>
<sequence>MITAYTALCDHTSSVLFYRKMVRRNYSKPNEFIFPIVLKSCPEVVKPYGTQMVHTQIVKLGFWKYTVVQTALLNAYSRYSADIVLARKMFDEMSERNVVSWTAMISGRPAVCAHELMICIESDYLNAVSTVNNTPPHEAALIANISEFIFIFYKRICSEIENLTLRESYIDSFLYADDFTSMVKSADNTSCPG</sequence>
<name>A0AAD1ZG60_9LAMI</name>
<evidence type="ECO:0008006" key="3">
    <source>
        <dbReference type="Google" id="ProtNLM"/>
    </source>
</evidence>
<dbReference type="PANTHER" id="PTHR47926">
    <property type="entry name" value="PENTATRICOPEPTIDE REPEAT-CONTAINING PROTEIN"/>
    <property type="match status" value="1"/>
</dbReference>
<dbReference type="EMBL" id="OU503044">
    <property type="protein sequence ID" value="CAI9768764.1"/>
    <property type="molecule type" value="Genomic_DNA"/>
</dbReference>
<dbReference type="GO" id="GO:0009451">
    <property type="term" value="P:RNA modification"/>
    <property type="evidence" value="ECO:0007669"/>
    <property type="project" value="InterPro"/>
</dbReference>
<dbReference type="InterPro" id="IPR011990">
    <property type="entry name" value="TPR-like_helical_dom_sf"/>
</dbReference>
<keyword evidence="2" id="KW-1185">Reference proteome</keyword>
<protein>
    <recommendedName>
        <fullName evidence="3">Pentatricopeptide repeat-containing protein</fullName>
    </recommendedName>
</protein>
<evidence type="ECO:0000313" key="1">
    <source>
        <dbReference type="EMBL" id="CAI9768764.1"/>
    </source>
</evidence>
<proteinExistence type="predicted"/>
<dbReference type="Gene3D" id="1.25.40.10">
    <property type="entry name" value="Tetratricopeptide repeat domain"/>
    <property type="match status" value="1"/>
</dbReference>
<gene>
    <name evidence="1" type="ORF">FPE_LOCUS16194</name>
</gene>
<dbReference type="GO" id="GO:0003723">
    <property type="term" value="F:RNA binding"/>
    <property type="evidence" value="ECO:0007669"/>
    <property type="project" value="InterPro"/>
</dbReference>